<dbReference type="Gene3D" id="3.40.50.410">
    <property type="entry name" value="von Willebrand factor, type A domain"/>
    <property type="match status" value="2"/>
</dbReference>
<keyword evidence="11" id="KW-0176">Collagen</keyword>
<evidence type="ECO:0000256" key="3">
    <source>
        <dbReference type="ARBA" id="ARBA00022729"/>
    </source>
</evidence>
<feature type="transmembrane region" description="Helical" evidence="6">
    <location>
        <begin position="680"/>
        <end position="701"/>
    </location>
</feature>
<feature type="domain" description="VWFA" evidence="8">
    <location>
        <begin position="230"/>
        <end position="404"/>
    </location>
</feature>
<keyword evidence="10" id="KW-1185">Reference proteome</keyword>
<feature type="domain" description="VWFA" evidence="8">
    <location>
        <begin position="33"/>
        <end position="208"/>
    </location>
</feature>
<dbReference type="SMART" id="SM00409">
    <property type="entry name" value="IG"/>
    <property type="match status" value="2"/>
</dbReference>
<dbReference type="InterPro" id="IPR003599">
    <property type="entry name" value="Ig_sub"/>
</dbReference>
<dbReference type="PROSITE" id="PS50835">
    <property type="entry name" value="IG_LIKE"/>
    <property type="match status" value="2"/>
</dbReference>
<feature type="domain" description="Ig-like" evidence="9">
    <location>
        <begin position="537"/>
        <end position="647"/>
    </location>
</feature>
<dbReference type="Proteomes" id="UP001652741">
    <property type="component" value="Chromosome ssa23"/>
</dbReference>
<sequence>MGPKWTFVILLIVYPSKVAEAQGEVFPQGVKADVVILMDESGSIGYIEFMMMKEFLDTLVHSLFVGTDHIRISLMKFSSSPEVVFRLNDHMNRSEILKGIYSVVQTGGATYTGMALWHMMALFQMVRGSRASEGVPQIGIVITDGKSNDQVEVSAHLLRKHGVSLMGIGIQGASKEELLMITGNPENVFLIDTFGDMKSSVPYVAQRLCDLAEERVSCNLTVCSQGASIDIMIILDDRSQSIMPQGFELIKDFLRSLLHCFYLGQDQVRVGLVLYSQHSDTAAFNLSTPLNNREILKHIWNLRQSNSSTTETDPHLEMMSDLLREEREGVRGESVTKVGLVIMGSELHENVRASLEELKNHGVSLYAIGGANASLMGLNKITGRRENVFFVQKFSGLQEISERISQEICSSAEDRGQQVVHVPPPGPKNSNVTDSQVTLYRGQSLSALCPYDQRYKEDVKYWCRMKGELDCATIVRTDFPLRRGDVSITDDPSQHVFTVTMQNLQTQDTGEYVCAVDNGRNPLYMASLSLTVTAGFPDVSVRSNMVSGKEGNSTTAECLYSDIMDDSEKMWCRNGTPAGNWSSCLTAEGERASQDRMDLIINTWSRTFTVTMRHLEMNDTDWYWCIAGDKQIPVYISVLNATNASISPPTMNLITFPLVLTLRATEDDNSSWIWERYLDILLKGAVGLLFLACTILAALVMRDYQSKCYVFLSLKSLSPNILNKMTMYD</sequence>
<feature type="domain" description="Ig-like" evidence="9">
    <location>
        <begin position="427"/>
        <end position="531"/>
    </location>
</feature>
<reference evidence="11" key="1">
    <citation type="submission" date="2025-08" db="UniProtKB">
        <authorList>
            <consortium name="RefSeq"/>
        </authorList>
    </citation>
    <scope>IDENTIFICATION</scope>
</reference>
<dbReference type="AlphaFoldDB" id="A0A1S3PB25"/>
<dbReference type="Pfam" id="PF07686">
    <property type="entry name" value="V-set"/>
    <property type="match status" value="1"/>
</dbReference>
<evidence type="ECO:0000313" key="11">
    <source>
        <dbReference type="RefSeq" id="XP_014024848.1"/>
    </source>
</evidence>
<dbReference type="InterPro" id="IPR050525">
    <property type="entry name" value="ECM_Assembly_Org"/>
</dbReference>
<dbReference type="Pfam" id="PF00092">
    <property type="entry name" value="VWA"/>
    <property type="match status" value="2"/>
</dbReference>
<keyword evidence="6" id="KW-0812">Transmembrane</keyword>
<dbReference type="GeneID" id="106584297"/>
<dbReference type="InterPro" id="IPR036179">
    <property type="entry name" value="Ig-like_dom_sf"/>
</dbReference>
<dbReference type="InterPro" id="IPR002035">
    <property type="entry name" value="VWF_A"/>
</dbReference>
<evidence type="ECO:0000256" key="5">
    <source>
        <dbReference type="ARBA" id="ARBA00023180"/>
    </source>
</evidence>
<keyword evidence="5" id="KW-0325">Glycoprotein</keyword>
<keyword evidence="6" id="KW-0472">Membrane</keyword>
<dbReference type="GO" id="GO:0005576">
    <property type="term" value="C:extracellular region"/>
    <property type="evidence" value="ECO:0007669"/>
    <property type="project" value="UniProtKB-SubCell"/>
</dbReference>
<dbReference type="SUPFAM" id="SSF53300">
    <property type="entry name" value="vWA-like"/>
    <property type="match status" value="2"/>
</dbReference>
<evidence type="ECO:0000256" key="6">
    <source>
        <dbReference type="SAM" id="Phobius"/>
    </source>
</evidence>
<evidence type="ECO:0000259" key="8">
    <source>
        <dbReference type="PROSITE" id="PS50234"/>
    </source>
</evidence>
<feature type="signal peptide" evidence="7">
    <location>
        <begin position="1"/>
        <end position="21"/>
    </location>
</feature>
<proteinExistence type="predicted"/>
<dbReference type="OrthoDB" id="8442846at2759"/>
<dbReference type="PROSITE" id="PS50234">
    <property type="entry name" value="VWFA"/>
    <property type="match status" value="2"/>
</dbReference>
<gene>
    <name evidence="11" type="primary">LOC106584297</name>
</gene>
<comment type="subcellular location">
    <subcellularLocation>
        <location evidence="1">Secreted</location>
    </subcellularLocation>
</comment>
<dbReference type="InterPro" id="IPR036465">
    <property type="entry name" value="vWFA_dom_sf"/>
</dbReference>
<evidence type="ECO:0000256" key="2">
    <source>
        <dbReference type="ARBA" id="ARBA00022525"/>
    </source>
</evidence>
<keyword evidence="2" id="KW-0964">Secreted</keyword>
<dbReference type="CDD" id="cd01450">
    <property type="entry name" value="vWFA_subfamily_ECM"/>
    <property type="match status" value="2"/>
</dbReference>
<dbReference type="PANTHER" id="PTHR24020">
    <property type="entry name" value="COLLAGEN ALPHA"/>
    <property type="match status" value="1"/>
</dbReference>
<organism evidence="10 11">
    <name type="scientific">Salmo salar</name>
    <name type="common">Atlantic salmon</name>
    <dbReference type="NCBI Taxonomy" id="8030"/>
    <lineage>
        <taxon>Eukaryota</taxon>
        <taxon>Metazoa</taxon>
        <taxon>Chordata</taxon>
        <taxon>Craniata</taxon>
        <taxon>Vertebrata</taxon>
        <taxon>Euteleostomi</taxon>
        <taxon>Actinopterygii</taxon>
        <taxon>Neopterygii</taxon>
        <taxon>Teleostei</taxon>
        <taxon>Protacanthopterygii</taxon>
        <taxon>Salmoniformes</taxon>
        <taxon>Salmonidae</taxon>
        <taxon>Salmoninae</taxon>
        <taxon>Salmo</taxon>
    </lineage>
</organism>
<keyword evidence="4" id="KW-0677">Repeat</keyword>
<dbReference type="Gene3D" id="2.60.40.10">
    <property type="entry name" value="Immunoglobulins"/>
    <property type="match status" value="2"/>
</dbReference>
<dbReference type="InterPro" id="IPR013106">
    <property type="entry name" value="Ig_V-set"/>
</dbReference>
<dbReference type="CDD" id="cd05716">
    <property type="entry name" value="IgV_pIgR_like"/>
    <property type="match status" value="1"/>
</dbReference>
<evidence type="ECO:0000256" key="7">
    <source>
        <dbReference type="SAM" id="SignalP"/>
    </source>
</evidence>
<dbReference type="SMART" id="SM00327">
    <property type="entry name" value="VWA"/>
    <property type="match status" value="2"/>
</dbReference>
<evidence type="ECO:0000256" key="1">
    <source>
        <dbReference type="ARBA" id="ARBA00004613"/>
    </source>
</evidence>
<feature type="chain" id="PRO_5010208295" evidence="7">
    <location>
        <begin position="22"/>
        <end position="729"/>
    </location>
</feature>
<keyword evidence="6" id="KW-1133">Transmembrane helix</keyword>
<accession>A0A1S3PB25</accession>
<dbReference type="KEGG" id="sasa:106584297"/>
<name>A0A1S3PB25_SALSA</name>
<protein>
    <submittedName>
        <fullName evidence="11">Collagen alpha-6(VI) chain isoform X1</fullName>
    </submittedName>
</protein>
<evidence type="ECO:0000256" key="4">
    <source>
        <dbReference type="ARBA" id="ARBA00022737"/>
    </source>
</evidence>
<evidence type="ECO:0000259" key="9">
    <source>
        <dbReference type="PROSITE" id="PS50835"/>
    </source>
</evidence>
<keyword evidence="3 7" id="KW-0732">Signal</keyword>
<evidence type="ECO:0000313" key="10">
    <source>
        <dbReference type="Proteomes" id="UP001652741"/>
    </source>
</evidence>
<dbReference type="SUPFAM" id="SSF48726">
    <property type="entry name" value="Immunoglobulin"/>
    <property type="match status" value="2"/>
</dbReference>
<dbReference type="InterPro" id="IPR013783">
    <property type="entry name" value="Ig-like_fold"/>
</dbReference>
<dbReference type="PRINTS" id="PR00453">
    <property type="entry name" value="VWFADOMAIN"/>
</dbReference>
<dbReference type="InterPro" id="IPR007110">
    <property type="entry name" value="Ig-like_dom"/>
</dbReference>
<dbReference type="PANTHER" id="PTHR24020:SF84">
    <property type="entry name" value="VWFA DOMAIN-CONTAINING PROTEIN"/>
    <property type="match status" value="1"/>
</dbReference>
<dbReference type="RefSeq" id="XP_014024848.1">
    <property type="nucleotide sequence ID" value="XM_014169373.2"/>
</dbReference>
<dbReference type="FunFam" id="3.40.50.410:FF:000004">
    <property type="entry name" value="collagen alpha-6(VI) chain"/>
    <property type="match status" value="1"/>
</dbReference>